<accession>I9LE66</accession>
<dbReference type="PATRIC" id="fig|1149862.3.peg.1697"/>
<protein>
    <submittedName>
        <fullName evidence="1">Uncharacterized protein</fullName>
    </submittedName>
</protein>
<organism evidence="1 2">
    <name type="scientific">Pelosinus fermentans B4</name>
    <dbReference type="NCBI Taxonomy" id="1149862"/>
    <lineage>
        <taxon>Bacteria</taxon>
        <taxon>Bacillati</taxon>
        <taxon>Bacillota</taxon>
        <taxon>Negativicutes</taxon>
        <taxon>Selenomonadales</taxon>
        <taxon>Sporomusaceae</taxon>
        <taxon>Pelosinus</taxon>
    </lineage>
</organism>
<gene>
    <name evidence="1" type="ORF">FB4_0284</name>
</gene>
<keyword evidence="2" id="KW-1185">Reference proteome</keyword>
<dbReference type="EMBL" id="AKVJ01000022">
    <property type="protein sequence ID" value="EIW18759.1"/>
    <property type="molecule type" value="Genomic_DNA"/>
</dbReference>
<sequence length="101" mass="11288">MCTRQYPDGQNCEQVGRRLDQDFFDALFDGILSNVSAAVTGSKDEAAIKDLRAMIGQKMDKVSQEDKALNGYTPVMRTVYTRLMNLPNGDKVESSYPAYNL</sequence>
<proteinExistence type="predicted"/>
<comment type="caution">
    <text evidence="1">The sequence shown here is derived from an EMBL/GenBank/DDBJ whole genome shotgun (WGS) entry which is preliminary data.</text>
</comment>
<evidence type="ECO:0000313" key="2">
    <source>
        <dbReference type="Proteomes" id="UP000004324"/>
    </source>
</evidence>
<dbReference type="OrthoDB" id="65783at2"/>
<reference evidence="1 2" key="1">
    <citation type="journal article" date="2012" name="J. Bacteriol.">
        <title>Draft Genome Sequences for Two Metal-Reducing Pelosinus fermentans Strains Isolated from a Cr(VI)-Contaminated Site and for Type Strain R7.</title>
        <authorList>
            <person name="Brown S.D."/>
            <person name="Podar M."/>
            <person name="Klingeman D.M."/>
            <person name="Johnson C.M."/>
            <person name="Yang Z.K."/>
            <person name="Utturkar S.M."/>
            <person name="Land M.L."/>
            <person name="Mosher J.J."/>
            <person name="Hurt R.A.Jr."/>
            <person name="Phelps T.J."/>
            <person name="Palumbo A.V."/>
            <person name="Arkin A.P."/>
            <person name="Hazen T.C."/>
            <person name="Elias D.A."/>
        </authorList>
    </citation>
    <scope>NUCLEOTIDE SEQUENCE [LARGE SCALE GENOMIC DNA]</scope>
    <source>
        <strain evidence="1 2">B4</strain>
    </source>
</reference>
<dbReference type="Proteomes" id="UP000004324">
    <property type="component" value="Unassembled WGS sequence"/>
</dbReference>
<name>I9LE66_9FIRM</name>
<evidence type="ECO:0000313" key="1">
    <source>
        <dbReference type="EMBL" id="EIW18759.1"/>
    </source>
</evidence>
<dbReference type="AlphaFoldDB" id="I9LE66"/>
<dbReference type="RefSeq" id="WP_007933097.1">
    <property type="nucleotide sequence ID" value="NZ_AKVJ01000022.1"/>
</dbReference>